<dbReference type="Proteomes" id="UP001176478">
    <property type="component" value="Unassembled WGS sequence"/>
</dbReference>
<evidence type="ECO:0000313" key="3">
    <source>
        <dbReference type="EMBL" id="MDO7856613.1"/>
    </source>
</evidence>
<dbReference type="EMBL" id="JARRYG010000015">
    <property type="protein sequence ID" value="MDG4697409.1"/>
    <property type="molecule type" value="Genomic_DNA"/>
</dbReference>
<evidence type="ECO:0000313" key="4">
    <source>
        <dbReference type="Proteomes" id="UP001156701"/>
    </source>
</evidence>
<dbReference type="Proteomes" id="UP001156701">
    <property type="component" value="Unassembled WGS sequence"/>
</dbReference>
<sequence length="446" mass="51275">MKISRLLKGSLLIPILFSSVLKAQEYKLADTLNEPLIKDSKLELFLRNRLKYLNENEVGPTYIHTAWAQTIGLNYESGLWKETLGFDISYTTVTKLGASDYFASRDLLWNDGPGFKSSNAKGFTKFNKRNIKLHLGDEQGINYKARYGWQPAHMYTVLKSPYESAQNSYLGYTGTLTYHDFSIDTLYVDSVMERFSPNKENLRSRNNESVEYIAAGGLNYKTKALKATYNYGYAKDYIDRHFIDFNYMPYSDITLGFRAVGNVPQEMYKNMPASRQAANGSSWVYEGTVKWQYDSLGMKVGVGYTDAAKNNGSLGYFDRHPVKNARWRLDPMSSAAYHYQRDGELALTGLIDYKYAEDFYSAIQLNYGQFDFKNNKIKTGELNLINAWQPNDPSLKNFTVFTKLTKAWLYQAEGNRVQPVFDDNGHYIRRNAIAVDIIFDYKFNIF</sequence>
<evidence type="ECO:0000313" key="2">
    <source>
        <dbReference type="EMBL" id="MDG4697409.1"/>
    </source>
</evidence>
<evidence type="ECO:0008006" key="6">
    <source>
        <dbReference type="Google" id="ProtNLM"/>
    </source>
</evidence>
<reference evidence="3" key="3">
    <citation type="journal article" date="2024" name="Int. J. Antimicrob. Agents">
        <title>Identification of a novel Providencia species showing multi-drug-resistant in three patients with hospital-acquired infection.</title>
        <authorList>
            <person name="Yang W."/>
            <person name="Chen J."/>
            <person name="Yang F."/>
            <person name="Ji P."/>
            <person name="Shen S."/>
            <person name="Yin D."/>
            <person name="Hu F."/>
        </authorList>
    </citation>
    <scope>NUCLEOTIDE SEQUENCE</scope>
    <source>
        <strain evidence="3">CRE-138-0111</strain>
    </source>
</reference>
<evidence type="ECO:0000313" key="5">
    <source>
        <dbReference type="Proteomes" id="UP001176478"/>
    </source>
</evidence>
<feature type="chain" id="PRO_5041335602" description="Outer membrane porin, OprD family" evidence="1">
    <location>
        <begin position="24"/>
        <end position="446"/>
    </location>
</feature>
<protein>
    <recommendedName>
        <fullName evidence="6">Outer membrane porin, OprD family</fullName>
    </recommendedName>
</protein>
<keyword evidence="1" id="KW-0732">Signal</keyword>
<proteinExistence type="predicted"/>
<evidence type="ECO:0000256" key="1">
    <source>
        <dbReference type="SAM" id="SignalP"/>
    </source>
</evidence>
<keyword evidence="5" id="KW-1185">Reference proteome</keyword>
<gene>
    <name evidence="2" type="ORF">P7V44_14300</name>
    <name evidence="3" type="ORF">Q5E86_09640</name>
</gene>
<dbReference type="RefSeq" id="WP_042846131.1">
    <property type="nucleotide sequence ID" value="NZ_JARRYG010000015.1"/>
</dbReference>
<feature type="signal peptide" evidence="1">
    <location>
        <begin position="1"/>
        <end position="23"/>
    </location>
</feature>
<organism evidence="2 4">
    <name type="scientific">Providencia huashanensis</name>
    <dbReference type="NCBI Taxonomy" id="3037798"/>
    <lineage>
        <taxon>Bacteria</taxon>
        <taxon>Pseudomonadati</taxon>
        <taxon>Pseudomonadota</taxon>
        <taxon>Gammaproteobacteria</taxon>
        <taxon>Enterobacterales</taxon>
        <taxon>Morganellaceae</taxon>
        <taxon>Providencia</taxon>
    </lineage>
</organism>
<accession>A0AA42FMK1</accession>
<dbReference type="EMBL" id="JAUQTG010000004">
    <property type="protein sequence ID" value="MDO7856613.1"/>
    <property type="molecule type" value="Genomic_DNA"/>
</dbReference>
<reference evidence="2" key="1">
    <citation type="submission" date="2023-03" db="EMBL/GenBank/DDBJ databases">
        <title>a new species belonging to Providencia genus.</title>
        <authorList>
            <person name="Yang W."/>
            <person name="Hu F."/>
            <person name="Shen S."/>
            <person name="Ding L."/>
            <person name="Yin D."/>
        </authorList>
    </citation>
    <scope>NUCLEOTIDE SEQUENCE</scope>
    <source>
        <strain evidence="2">CRE-3FA-0001</strain>
    </source>
</reference>
<name>A0AA42FMK1_9GAMM</name>
<comment type="caution">
    <text evidence="2">The sequence shown here is derived from an EMBL/GenBank/DDBJ whole genome shotgun (WGS) entry which is preliminary data.</text>
</comment>
<reference evidence="3" key="2">
    <citation type="submission" date="2023-07" db="EMBL/GenBank/DDBJ databases">
        <authorList>
            <person name="Yang W."/>
            <person name="Chen J."/>
            <person name="Ji P."/>
            <person name="Hu F."/>
        </authorList>
    </citation>
    <scope>NUCLEOTIDE SEQUENCE</scope>
    <source>
        <strain evidence="3">CRE-138-0111</strain>
    </source>
</reference>
<dbReference type="Gene3D" id="2.40.160.10">
    <property type="entry name" value="Porin"/>
    <property type="match status" value="1"/>
</dbReference>
<dbReference type="InterPro" id="IPR023614">
    <property type="entry name" value="Porin_dom_sf"/>
</dbReference>
<dbReference type="AlphaFoldDB" id="A0AA42FMK1"/>